<reference evidence="6 7" key="1">
    <citation type="submission" date="2016-10" db="EMBL/GenBank/DDBJ databases">
        <authorList>
            <person name="de Groot N.N."/>
        </authorList>
    </citation>
    <scope>NUCLEOTIDE SEQUENCE [LARGE SCALE GENOMIC DNA]</scope>
    <source>
        <strain evidence="6 7">DSM 21741</strain>
    </source>
</reference>
<dbReference type="GO" id="GO:0003700">
    <property type="term" value="F:DNA-binding transcription factor activity"/>
    <property type="evidence" value="ECO:0007669"/>
    <property type="project" value="TreeGrafter"/>
</dbReference>
<evidence type="ECO:0000256" key="3">
    <source>
        <dbReference type="ARBA" id="ARBA00023163"/>
    </source>
</evidence>
<dbReference type="CDD" id="cd06267">
    <property type="entry name" value="PBP1_LacI_sugar_binding-like"/>
    <property type="match status" value="1"/>
</dbReference>
<sequence>MSRVTINEIARRSGVSKGAVSYALNNRPGVSAATRARILAVADQLGWAPNRTARLLSGSRTDTFGLILARDPRTLASEPFYMEFVAGLESVLSTRSYALLLQVCVDLDSELETYRKWSSERRVDAVVVVDVRGDDPRLPLLTELELPAVFVGDPSVTDSFTTVWTDDTAAMDAAVAYLVSLGHVRVARVSGLDDLSHVQIRDGAFLAAAAAHGAAGQIHVADFSAEGGRKGTRALLEAPDAPTAIMFDNDLMAVSALSALAELGVAVPDGVSILAWDDSALCEITHPQLSAMSHDVMGLGANVGRRLFDLLEGTPPSAHLDSTPELVVRGSTAPPPSAG</sequence>
<dbReference type="SUPFAM" id="SSF53822">
    <property type="entry name" value="Periplasmic binding protein-like I"/>
    <property type="match status" value="1"/>
</dbReference>
<dbReference type="Gene3D" id="3.40.50.2300">
    <property type="match status" value="2"/>
</dbReference>
<dbReference type="CDD" id="cd01392">
    <property type="entry name" value="HTH_LacI"/>
    <property type="match status" value="1"/>
</dbReference>
<protein>
    <submittedName>
        <fullName evidence="6">DNA-binding transcriptional regulator, LacI/PurR family</fullName>
    </submittedName>
</protein>
<evidence type="ECO:0000259" key="5">
    <source>
        <dbReference type="PROSITE" id="PS50932"/>
    </source>
</evidence>
<dbReference type="GO" id="GO:0000976">
    <property type="term" value="F:transcription cis-regulatory region binding"/>
    <property type="evidence" value="ECO:0007669"/>
    <property type="project" value="TreeGrafter"/>
</dbReference>
<evidence type="ECO:0000313" key="6">
    <source>
        <dbReference type="EMBL" id="SDT21275.1"/>
    </source>
</evidence>
<dbReference type="SMART" id="SM00354">
    <property type="entry name" value="HTH_LACI"/>
    <property type="match status" value="1"/>
</dbReference>
<dbReference type="InterPro" id="IPR046335">
    <property type="entry name" value="LacI/GalR-like_sensor"/>
</dbReference>
<dbReference type="Proteomes" id="UP000199092">
    <property type="component" value="Chromosome I"/>
</dbReference>
<evidence type="ECO:0000313" key="7">
    <source>
        <dbReference type="Proteomes" id="UP000199092"/>
    </source>
</evidence>
<dbReference type="AlphaFoldDB" id="A0A1H1YIX6"/>
<dbReference type="Gene3D" id="1.10.260.40">
    <property type="entry name" value="lambda repressor-like DNA-binding domains"/>
    <property type="match status" value="1"/>
</dbReference>
<dbReference type="InterPro" id="IPR028082">
    <property type="entry name" value="Peripla_BP_I"/>
</dbReference>
<dbReference type="PROSITE" id="PS50932">
    <property type="entry name" value="HTH_LACI_2"/>
    <property type="match status" value="1"/>
</dbReference>
<dbReference type="PANTHER" id="PTHR30146:SF155">
    <property type="entry name" value="ALANINE RACEMASE"/>
    <property type="match status" value="1"/>
</dbReference>
<dbReference type="Pfam" id="PF13377">
    <property type="entry name" value="Peripla_BP_3"/>
    <property type="match status" value="1"/>
</dbReference>
<dbReference type="PANTHER" id="PTHR30146">
    <property type="entry name" value="LACI-RELATED TRANSCRIPTIONAL REPRESSOR"/>
    <property type="match status" value="1"/>
</dbReference>
<feature type="domain" description="HTH lacI-type" evidence="5">
    <location>
        <begin position="4"/>
        <end position="58"/>
    </location>
</feature>
<dbReference type="OrthoDB" id="3324394at2"/>
<keyword evidence="7" id="KW-1185">Reference proteome</keyword>
<proteinExistence type="predicted"/>
<keyword evidence="2 6" id="KW-0238">DNA-binding</keyword>
<keyword evidence="1" id="KW-0805">Transcription regulation</keyword>
<dbReference type="EMBL" id="LT629749">
    <property type="protein sequence ID" value="SDT21275.1"/>
    <property type="molecule type" value="Genomic_DNA"/>
</dbReference>
<evidence type="ECO:0000256" key="1">
    <source>
        <dbReference type="ARBA" id="ARBA00023015"/>
    </source>
</evidence>
<name>A0A1H1YIX6_9ACTN</name>
<keyword evidence="3" id="KW-0804">Transcription</keyword>
<organism evidence="6 7">
    <name type="scientific">Friedmanniella luteola</name>
    <dbReference type="NCBI Taxonomy" id="546871"/>
    <lineage>
        <taxon>Bacteria</taxon>
        <taxon>Bacillati</taxon>
        <taxon>Actinomycetota</taxon>
        <taxon>Actinomycetes</taxon>
        <taxon>Propionibacteriales</taxon>
        <taxon>Nocardioidaceae</taxon>
        <taxon>Friedmanniella</taxon>
    </lineage>
</organism>
<dbReference type="InterPro" id="IPR010982">
    <property type="entry name" value="Lambda_DNA-bd_dom_sf"/>
</dbReference>
<gene>
    <name evidence="6" type="ORF">SAMN04488543_3319</name>
</gene>
<evidence type="ECO:0000256" key="4">
    <source>
        <dbReference type="SAM" id="MobiDB-lite"/>
    </source>
</evidence>
<evidence type="ECO:0000256" key="2">
    <source>
        <dbReference type="ARBA" id="ARBA00023125"/>
    </source>
</evidence>
<feature type="region of interest" description="Disordered" evidence="4">
    <location>
        <begin position="319"/>
        <end position="339"/>
    </location>
</feature>
<dbReference type="Pfam" id="PF00356">
    <property type="entry name" value="LacI"/>
    <property type="match status" value="1"/>
</dbReference>
<dbReference type="SUPFAM" id="SSF47413">
    <property type="entry name" value="lambda repressor-like DNA-binding domains"/>
    <property type="match status" value="1"/>
</dbReference>
<dbReference type="STRING" id="546871.SAMN04488543_3319"/>
<accession>A0A1H1YIX6</accession>
<dbReference type="RefSeq" id="WP_091414174.1">
    <property type="nucleotide sequence ID" value="NZ_LT629749.1"/>
</dbReference>
<dbReference type="PROSITE" id="PS00356">
    <property type="entry name" value="HTH_LACI_1"/>
    <property type="match status" value="1"/>
</dbReference>
<dbReference type="InterPro" id="IPR000843">
    <property type="entry name" value="HTH_LacI"/>
</dbReference>